<dbReference type="GO" id="GO:0032259">
    <property type="term" value="P:methylation"/>
    <property type="evidence" value="ECO:0007669"/>
    <property type="project" value="UniProtKB-KW"/>
</dbReference>
<dbReference type="InterPro" id="IPR002941">
    <property type="entry name" value="DNA_methylase_N4/N6"/>
</dbReference>
<dbReference type="GO" id="GO:0003677">
    <property type="term" value="F:DNA binding"/>
    <property type="evidence" value="ECO:0007669"/>
    <property type="project" value="UniProtKB-KW"/>
</dbReference>
<dbReference type="PROSITE" id="PS00092">
    <property type="entry name" value="N6_MTASE"/>
    <property type="match status" value="1"/>
</dbReference>
<comment type="similarity">
    <text evidence="1">Belongs to the N(4)/N(6)-methyltransferase family.</text>
</comment>
<keyword evidence="3" id="KW-0489">Methyltransferase</keyword>
<dbReference type="FunFam" id="3.40.50.150:FF:000276">
    <property type="entry name" value="Methyltransferase"/>
    <property type="match status" value="1"/>
</dbReference>
<dbReference type="InterPro" id="IPR002052">
    <property type="entry name" value="DNA_methylase_N6_adenine_CS"/>
</dbReference>
<accession>A0A381QZT5</accession>
<dbReference type="GO" id="GO:0006260">
    <property type="term" value="P:DNA replication"/>
    <property type="evidence" value="ECO:0007669"/>
    <property type="project" value="UniProtKB-KW"/>
</dbReference>
<evidence type="ECO:0000256" key="2">
    <source>
        <dbReference type="ARBA" id="ARBA00014553"/>
    </source>
</evidence>
<proteinExistence type="inferred from homology"/>
<evidence type="ECO:0000259" key="8">
    <source>
        <dbReference type="Pfam" id="PF01555"/>
    </source>
</evidence>
<keyword evidence="4" id="KW-0808">Transferase</keyword>
<evidence type="ECO:0000256" key="3">
    <source>
        <dbReference type="ARBA" id="ARBA00022603"/>
    </source>
</evidence>
<dbReference type="EMBL" id="UINC01001580">
    <property type="protein sequence ID" value="SUZ84078.1"/>
    <property type="molecule type" value="Genomic_DNA"/>
</dbReference>
<dbReference type="PANTHER" id="PTHR13370:SF3">
    <property type="entry name" value="TRNA (GUANINE(10)-N2)-METHYLTRANSFERASE HOMOLOG"/>
    <property type="match status" value="1"/>
</dbReference>
<dbReference type="Pfam" id="PF18755">
    <property type="entry name" value="RAMA"/>
    <property type="match status" value="1"/>
</dbReference>
<gene>
    <name evidence="10" type="ORF">METZ01_LOCUS36932</name>
</gene>
<evidence type="ECO:0000256" key="6">
    <source>
        <dbReference type="ARBA" id="ARBA00022705"/>
    </source>
</evidence>
<evidence type="ECO:0000256" key="7">
    <source>
        <dbReference type="ARBA" id="ARBA00023125"/>
    </source>
</evidence>
<feature type="domain" description="DNA methylase N-4/N-6" evidence="8">
    <location>
        <begin position="35"/>
        <end position="256"/>
    </location>
</feature>
<dbReference type="GO" id="GO:0005737">
    <property type="term" value="C:cytoplasm"/>
    <property type="evidence" value="ECO:0007669"/>
    <property type="project" value="TreeGrafter"/>
</dbReference>
<dbReference type="AlphaFoldDB" id="A0A381QZT5"/>
<reference evidence="10" key="1">
    <citation type="submission" date="2018-05" db="EMBL/GenBank/DDBJ databases">
        <authorList>
            <person name="Lanie J.A."/>
            <person name="Ng W.-L."/>
            <person name="Kazmierczak K.M."/>
            <person name="Andrzejewski T.M."/>
            <person name="Davidsen T.M."/>
            <person name="Wayne K.J."/>
            <person name="Tettelin H."/>
            <person name="Glass J.I."/>
            <person name="Rusch D."/>
            <person name="Podicherti R."/>
            <person name="Tsui H.-C.T."/>
            <person name="Winkler M.E."/>
        </authorList>
    </citation>
    <scope>NUCLEOTIDE SEQUENCE</scope>
</reference>
<evidence type="ECO:0000256" key="4">
    <source>
        <dbReference type="ARBA" id="ARBA00022679"/>
    </source>
</evidence>
<evidence type="ECO:0000259" key="9">
    <source>
        <dbReference type="Pfam" id="PF18755"/>
    </source>
</evidence>
<dbReference type="PANTHER" id="PTHR13370">
    <property type="entry name" value="RNA METHYLASE-RELATED"/>
    <property type="match status" value="1"/>
</dbReference>
<keyword evidence="7" id="KW-0238">DNA-binding</keyword>
<organism evidence="10">
    <name type="scientific">marine metagenome</name>
    <dbReference type="NCBI Taxonomy" id="408172"/>
    <lineage>
        <taxon>unclassified sequences</taxon>
        <taxon>metagenomes</taxon>
        <taxon>ecological metagenomes</taxon>
    </lineage>
</organism>
<dbReference type="Gene3D" id="3.40.50.150">
    <property type="entry name" value="Vaccinia Virus protein VP39"/>
    <property type="match status" value="1"/>
</dbReference>
<dbReference type="PRINTS" id="PR00508">
    <property type="entry name" value="S21N4MTFRASE"/>
</dbReference>
<evidence type="ECO:0000313" key="10">
    <source>
        <dbReference type="EMBL" id="SUZ84078.1"/>
    </source>
</evidence>
<dbReference type="GO" id="GO:0008170">
    <property type="term" value="F:N-methyltransferase activity"/>
    <property type="evidence" value="ECO:0007669"/>
    <property type="project" value="InterPro"/>
</dbReference>
<protein>
    <recommendedName>
        <fullName evidence="2">DNA methyltransferase CcrM</fullName>
    </recommendedName>
</protein>
<dbReference type="GO" id="GO:0009007">
    <property type="term" value="F:site-specific DNA-methyltransferase (adenine-specific) activity"/>
    <property type="evidence" value="ECO:0007669"/>
    <property type="project" value="TreeGrafter"/>
</dbReference>
<dbReference type="InterPro" id="IPR001091">
    <property type="entry name" value="RM_Methyltransferase"/>
</dbReference>
<keyword evidence="6" id="KW-0235">DNA replication</keyword>
<name>A0A381QZT5_9ZZZZ</name>
<dbReference type="InterPro" id="IPR040843">
    <property type="entry name" value="RAMA"/>
</dbReference>
<sequence length="372" mass="42502">MIKENVKETNKLKTNRIVKGDTIESMKDFPDRSFDLVFADPPYNLQLKNDLLRPDSSKVNAVDDHWDKFENFKKYDEFTFEWLVECKRLLKSSGSIWVIGSYHNIFRIGKIMQDLGFWILNDIIWRKANPMPNFRGTRFTNAHETLVWASVNQDSKYDFNYQAMKSLNEGIQMRSDWTIPICSGKERLKDINGKKIHSTQKPEALLYRVLLASSRPGDLILDPFFGTGTTGVVAKKLGRSYIGIEREKKYISAAEKRLKNVKTSNPKHLAITESKKDQIRIPFGNLVESGVIKPGSTLKGPRRLKAKKFSAIVRADGSLSVKGENGSIHQMGAKVQGKESCNGWTFWHLEEKGRLTLIDNLRSEFIVLNGKN</sequence>
<evidence type="ECO:0000256" key="5">
    <source>
        <dbReference type="ARBA" id="ARBA00022691"/>
    </source>
</evidence>
<keyword evidence="5" id="KW-0949">S-adenosyl-L-methionine</keyword>
<feature type="domain" description="RAMA" evidence="9">
    <location>
        <begin position="266"/>
        <end position="365"/>
    </location>
</feature>
<evidence type="ECO:0000256" key="1">
    <source>
        <dbReference type="ARBA" id="ARBA00006594"/>
    </source>
</evidence>
<dbReference type="SUPFAM" id="SSF53335">
    <property type="entry name" value="S-adenosyl-L-methionine-dependent methyltransferases"/>
    <property type="match status" value="1"/>
</dbReference>
<dbReference type="InterPro" id="IPR029063">
    <property type="entry name" value="SAM-dependent_MTases_sf"/>
</dbReference>
<dbReference type="Pfam" id="PF01555">
    <property type="entry name" value="N6_N4_Mtase"/>
    <property type="match status" value="1"/>
</dbReference>